<evidence type="ECO:0000256" key="3">
    <source>
        <dbReference type="ARBA" id="ARBA00030007"/>
    </source>
</evidence>
<dbReference type="PANTHER" id="PTHR12651">
    <property type="entry name" value="26S PROTEASOME NON-ATPASE REGULATORY SUBUNIT 9"/>
    <property type="match status" value="1"/>
</dbReference>
<name>A0ABP0EZ62_CLALP</name>
<dbReference type="InterPro" id="IPR036034">
    <property type="entry name" value="PDZ_sf"/>
</dbReference>
<dbReference type="InterPro" id="IPR001478">
    <property type="entry name" value="PDZ"/>
</dbReference>
<evidence type="ECO:0000313" key="5">
    <source>
        <dbReference type="EMBL" id="CAK8672774.1"/>
    </source>
</evidence>
<comment type="caution">
    <text evidence="5">The sequence shown here is derived from an EMBL/GenBank/DDBJ whole genome shotgun (WGS) entry which is preliminary data.</text>
</comment>
<dbReference type="Pfam" id="PF18265">
    <property type="entry name" value="Nas2_N"/>
    <property type="match status" value="1"/>
</dbReference>
<dbReference type="SUPFAM" id="SSF50156">
    <property type="entry name" value="PDZ domain-like"/>
    <property type="match status" value="1"/>
</dbReference>
<reference evidence="5 6" key="1">
    <citation type="submission" date="2024-02" db="EMBL/GenBank/DDBJ databases">
        <authorList>
            <person name="Daric V."/>
            <person name="Darras S."/>
        </authorList>
    </citation>
    <scope>NUCLEOTIDE SEQUENCE [LARGE SCALE GENOMIC DNA]</scope>
</reference>
<organism evidence="5 6">
    <name type="scientific">Clavelina lepadiformis</name>
    <name type="common">Light-bulb sea squirt</name>
    <name type="synonym">Ascidia lepadiformis</name>
    <dbReference type="NCBI Taxonomy" id="159417"/>
    <lineage>
        <taxon>Eukaryota</taxon>
        <taxon>Metazoa</taxon>
        <taxon>Chordata</taxon>
        <taxon>Tunicata</taxon>
        <taxon>Ascidiacea</taxon>
        <taxon>Aplousobranchia</taxon>
        <taxon>Clavelinidae</taxon>
        <taxon>Clavelina</taxon>
    </lineage>
</organism>
<accession>A0ABP0EZ62</accession>
<keyword evidence="2" id="KW-0143">Chaperone</keyword>
<dbReference type="InterPro" id="IPR040815">
    <property type="entry name" value="Nas2_N"/>
</dbReference>
<dbReference type="Gene3D" id="6.10.140.1710">
    <property type="match status" value="1"/>
</dbReference>
<evidence type="ECO:0000256" key="1">
    <source>
        <dbReference type="ARBA" id="ARBA00014937"/>
    </source>
</evidence>
<dbReference type="EMBL" id="CAWYQH010000001">
    <property type="protein sequence ID" value="CAK8672774.1"/>
    <property type="molecule type" value="Genomic_DNA"/>
</dbReference>
<protein>
    <recommendedName>
        <fullName evidence="1">26S proteasome non-ATPase regulatory subunit 9</fullName>
    </recommendedName>
    <alternativeName>
        <fullName evidence="3">26S proteasome regulatory subunit p27</fullName>
    </alternativeName>
</protein>
<proteinExistence type="predicted"/>
<dbReference type="Pfam" id="PF13180">
    <property type="entry name" value="PDZ_2"/>
    <property type="match status" value="1"/>
</dbReference>
<dbReference type="Proteomes" id="UP001642483">
    <property type="component" value="Unassembled WGS sequence"/>
</dbReference>
<feature type="domain" description="PDZ" evidence="4">
    <location>
        <begin position="91"/>
        <end position="174"/>
    </location>
</feature>
<keyword evidence="6" id="KW-1185">Reference proteome</keyword>
<evidence type="ECO:0000313" key="6">
    <source>
        <dbReference type="Proteomes" id="UP001642483"/>
    </source>
</evidence>
<evidence type="ECO:0000259" key="4">
    <source>
        <dbReference type="SMART" id="SM00228"/>
    </source>
</evidence>
<dbReference type="PANTHER" id="PTHR12651:SF1">
    <property type="entry name" value="26S PROTEASOME NON-ATPASE REGULATORY SUBUNIT 9"/>
    <property type="match status" value="1"/>
</dbReference>
<sequence length="199" mass="21898">MAAHLKELIAKKGEIENDIKLWFEVLKTQGNVGMDTPLVDQEGYPRNDIDVTQVRTARHNIICMQNDHKSIMQEIEKGLIEHHAQHVNAVETESIEVQSSKQSTIAPKVELNPYAAVTLISPTSPAEMAGLKIGDKLLRFGSVTKKNFTGLNVIGDLVQHSKGKAVSVCVKRDDTVVTLTLVPQEWDGRGLLGCNIVPI</sequence>
<gene>
    <name evidence="5" type="ORF">CVLEPA_LOCUS2461</name>
</gene>
<evidence type="ECO:0000256" key="2">
    <source>
        <dbReference type="ARBA" id="ARBA00023186"/>
    </source>
</evidence>
<dbReference type="Gene3D" id="2.30.42.10">
    <property type="match status" value="1"/>
</dbReference>
<dbReference type="SMART" id="SM00228">
    <property type="entry name" value="PDZ"/>
    <property type="match status" value="1"/>
</dbReference>
<dbReference type="InterPro" id="IPR035269">
    <property type="entry name" value="PSMD9"/>
</dbReference>